<proteinExistence type="predicted"/>
<organism evidence="3 4">
    <name type="scientific">Conidiobolus coronatus (strain ATCC 28846 / CBS 209.66 / NRRL 28638)</name>
    <name type="common">Delacroixia coronata</name>
    <dbReference type="NCBI Taxonomy" id="796925"/>
    <lineage>
        <taxon>Eukaryota</taxon>
        <taxon>Fungi</taxon>
        <taxon>Fungi incertae sedis</taxon>
        <taxon>Zoopagomycota</taxon>
        <taxon>Entomophthoromycotina</taxon>
        <taxon>Entomophthoromycetes</taxon>
        <taxon>Entomophthorales</taxon>
        <taxon>Ancylistaceae</taxon>
        <taxon>Conidiobolus</taxon>
    </lineage>
</organism>
<dbReference type="Proteomes" id="UP000070444">
    <property type="component" value="Unassembled WGS sequence"/>
</dbReference>
<dbReference type="Pfam" id="PF04082">
    <property type="entry name" value="Fungal_trans"/>
    <property type="match status" value="1"/>
</dbReference>
<dbReference type="GO" id="GO:0003677">
    <property type="term" value="F:DNA binding"/>
    <property type="evidence" value="ECO:0007669"/>
    <property type="project" value="InterPro"/>
</dbReference>
<keyword evidence="1" id="KW-0539">Nucleus</keyword>
<evidence type="ECO:0000259" key="2">
    <source>
        <dbReference type="Pfam" id="PF04082"/>
    </source>
</evidence>
<keyword evidence="4" id="KW-1185">Reference proteome</keyword>
<name>A0A137PIH0_CONC2</name>
<accession>A0A137PIH0</accession>
<dbReference type="InterPro" id="IPR007219">
    <property type="entry name" value="XnlR_reg_dom"/>
</dbReference>
<sequence>MKVIVILMAKFDSKNNKIIKHLLDKYSDSKPGKIDSIINTQIQRNLIFIDSINTQKTADFSFCLKFNNIDDLSSFVLISKQVNLAYLLLVGANKLQSTPKIRNLIENQEELSTYKTFYPKSSTPPHTPPLQLLTKPGFWGNLLNIYFESFYDRIPIFNIAHFDPKTAPQSLMAAIYYAGFKSQPDQPEELTVYMDNYAKANLKFLIRQCSLSAIQALLVYFTVYYREGNISLHFTCRAHATRIGYAIGVHLDNKIFSELEKYDRRLVLLRLRAINIVGSSSHNLTTSFLTEFGSFNVKPIEPEWQTLNKSSVIYYEDENERLLHGVCCAHHINLLDELKYGIYSSLCNSSRNSRYKYEWNKTRKDVTRVYQKYIRIFQSLSSMYPKYTQITAKYEFKVCLYYHDVMVDMYSKLINKIEDLNSSDVDKAVHHLDWMLKNDLLNNQPFIPIQTSITFLGYQYLSYYKLCSAPTRKIIQAKLTQIIQALSKYYIPSNALSFAILKKGYKSIVNDSNN</sequence>
<dbReference type="EMBL" id="KQ964420">
    <property type="protein sequence ID" value="KXN74793.1"/>
    <property type="molecule type" value="Genomic_DNA"/>
</dbReference>
<evidence type="ECO:0000313" key="4">
    <source>
        <dbReference type="Proteomes" id="UP000070444"/>
    </source>
</evidence>
<dbReference type="CDD" id="cd12148">
    <property type="entry name" value="fungal_TF_MHR"/>
    <property type="match status" value="1"/>
</dbReference>
<evidence type="ECO:0000256" key="1">
    <source>
        <dbReference type="ARBA" id="ARBA00023242"/>
    </source>
</evidence>
<gene>
    <name evidence="3" type="ORF">CONCODRAFT_2121</name>
</gene>
<dbReference type="GO" id="GO:0006351">
    <property type="term" value="P:DNA-templated transcription"/>
    <property type="evidence" value="ECO:0007669"/>
    <property type="project" value="InterPro"/>
</dbReference>
<protein>
    <recommendedName>
        <fullName evidence="2">Xylanolytic transcriptional activator regulatory domain-containing protein</fullName>
    </recommendedName>
</protein>
<dbReference type="GO" id="GO:0008270">
    <property type="term" value="F:zinc ion binding"/>
    <property type="evidence" value="ECO:0007669"/>
    <property type="project" value="InterPro"/>
</dbReference>
<feature type="domain" description="Xylanolytic transcriptional activator regulatory" evidence="2">
    <location>
        <begin position="143"/>
        <end position="257"/>
    </location>
</feature>
<reference evidence="3 4" key="1">
    <citation type="journal article" date="2015" name="Genome Biol. Evol.">
        <title>Phylogenomic analyses indicate that early fungi evolved digesting cell walls of algal ancestors of land plants.</title>
        <authorList>
            <person name="Chang Y."/>
            <person name="Wang S."/>
            <person name="Sekimoto S."/>
            <person name="Aerts A.L."/>
            <person name="Choi C."/>
            <person name="Clum A."/>
            <person name="LaButti K.M."/>
            <person name="Lindquist E.A."/>
            <person name="Yee Ngan C."/>
            <person name="Ohm R.A."/>
            <person name="Salamov A.A."/>
            <person name="Grigoriev I.V."/>
            <person name="Spatafora J.W."/>
            <person name="Berbee M.L."/>
        </authorList>
    </citation>
    <scope>NUCLEOTIDE SEQUENCE [LARGE SCALE GENOMIC DNA]</scope>
    <source>
        <strain evidence="3 4">NRRL 28638</strain>
    </source>
</reference>
<dbReference type="AlphaFoldDB" id="A0A137PIH0"/>
<evidence type="ECO:0000313" key="3">
    <source>
        <dbReference type="EMBL" id="KXN74793.1"/>
    </source>
</evidence>